<organism evidence="4 5">
    <name type="scientific">Mycobacterium ulcerans subsp. shinshuense</name>
    <dbReference type="NCBI Taxonomy" id="1124626"/>
    <lineage>
        <taxon>Bacteria</taxon>
        <taxon>Bacillati</taxon>
        <taxon>Actinomycetota</taxon>
        <taxon>Actinomycetes</taxon>
        <taxon>Mycobacteriales</taxon>
        <taxon>Mycobacteriaceae</taxon>
        <taxon>Mycobacterium</taxon>
        <taxon>Mycobacterium ulcerans group</taxon>
    </lineage>
</organism>
<sequence length="772" mass="81339">MSVELLPLITSEPAAPAATGAPTCGELSAADGRRLPLKAVSVQTAVVGMTATSTVRQRFVNTGDTAIEATYVFPLPARAGVTDFVADLAGRRVVGVLEERGQAREDYEQALAAGQRAAIVEEDRPDVFSVRVGNLGPGEQATIEMCLTGPLAFEDGEATYRFPLVVAPRYTTGHPVGGDQTGSGVARDTDAVPDASRVTPPLLTDADERPDLQISLSVDGAGLPVSDLRASLPTAVLAPAADGLARLRVESGARADRDFVLRFRLDQGRLSSSALLVADAAGADATDAEEGTWSLTLVPPAEPSSAPRDVVVVLDRSGSMGGWKMVAARRAAGRIVDMLDAGDRFCVLAFDDRIETPPAMPDGLVPASDRNRFAASSWLGSLRSRGGTVMAQPLTNAVEMLADSGEDRQASVVLVTDGQISGEDHLLRSLAPAVGRTRIYCVGVDRAVNAGFLERLAGLGSGRAELVESEDRLDEVMARLARTIGRPALTSIRVRAEGIEAIEDTVTPDRVPDAFAGVPCVISGRYRGPAADAVLHVEADGATGRYTATVTARPVTDARAVQTIWARSVVRDLEDAYACGRGTDELEQRLVAHSIRFGVLSRFTAFVAIDPERSEAGPIAEVMQPVELPSGWAPVTGGFVGAAAAVARGGAAGPPMVLPAAAPMPTAESAPVPSLRDLLRRVEMGIGSDGAELDPELDDVWSALTVHRDRATDRVLASALTVLCDALNRYLCTATKENAEQVKTALEVVTQVVDARLPKHRGRLVSKLRFWE</sequence>
<dbReference type="Pfam" id="PF00092">
    <property type="entry name" value="VWA"/>
    <property type="match status" value="1"/>
</dbReference>
<evidence type="ECO:0000259" key="3">
    <source>
        <dbReference type="PROSITE" id="PS51468"/>
    </source>
</evidence>
<dbReference type="Proteomes" id="UP000218067">
    <property type="component" value="Chromosome"/>
</dbReference>
<dbReference type="PANTHER" id="PTHR45737">
    <property type="entry name" value="VON WILLEBRAND FACTOR A DOMAIN-CONTAINING PROTEIN 5A"/>
    <property type="match status" value="1"/>
</dbReference>
<proteinExistence type="predicted"/>
<dbReference type="RefSeq" id="WP_096370075.1">
    <property type="nucleotide sequence ID" value="NZ_AP017624.1"/>
</dbReference>
<feature type="region of interest" description="Disordered" evidence="1">
    <location>
        <begin position="175"/>
        <end position="205"/>
    </location>
</feature>
<reference evidence="4 5" key="1">
    <citation type="submission" date="2016-08" db="EMBL/GenBank/DDBJ databases">
        <title>Complete genome sequence of Mycobacterium shinshuense, a subspecies of M. ulcerans.</title>
        <authorList>
            <person name="Yoshida M."/>
            <person name="Ogura Y."/>
            <person name="Hayashi T."/>
            <person name="Hoshino Y."/>
        </authorList>
    </citation>
    <scope>NUCLEOTIDE SEQUENCE [LARGE SCALE GENOMIC DNA]</scope>
    <source>
        <strain evidence="5">ATCC 33728</strain>
    </source>
</reference>
<dbReference type="AlphaFoldDB" id="A0A1B4Y099"/>
<protein>
    <submittedName>
        <fullName evidence="4">Uncharacterized protein</fullName>
    </submittedName>
</protein>
<feature type="domain" description="VIT" evidence="3">
    <location>
        <begin position="21"/>
        <end position="149"/>
    </location>
</feature>
<dbReference type="SMART" id="SM00609">
    <property type="entry name" value="VIT"/>
    <property type="match status" value="1"/>
</dbReference>
<dbReference type="InterPro" id="IPR013694">
    <property type="entry name" value="VIT"/>
</dbReference>
<dbReference type="InterPro" id="IPR036465">
    <property type="entry name" value="vWFA_dom_sf"/>
</dbReference>
<dbReference type="SMART" id="SM00327">
    <property type="entry name" value="VWA"/>
    <property type="match status" value="1"/>
</dbReference>
<evidence type="ECO:0000313" key="4">
    <source>
        <dbReference type="EMBL" id="BAV40480.1"/>
    </source>
</evidence>
<name>A0A1B4Y099_MYCUL</name>
<gene>
    <name evidence="4" type="ORF">SHTP_1191</name>
</gene>
<dbReference type="SUPFAM" id="SSF53300">
    <property type="entry name" value="vWA-like"/>
    <property type="match status" value="1"/>
</dbReference>
<dbReference type="PANTHER" id="PTHR45737:SF6">
    <property type="entry name" value="VON WILLEBRAND FACTOR A DOMAIN-CONTAINING PROTEIN 5A"/>
    <property type="match status" value="1"/>
</dbReference>
<accession>A0A1B4Y099</accession>
<dbReference type="PROSITE" id="PS50234">
    <property type="entry name" value="VWFA"/>
    <property type="match status" value="1"/>
</dbReference>
<evidence type="ECO:0000259" key="2">
    <source>
        <dbReference type="PROSITE" id="PS50234"/>
    </source>
</evidence>
<feature type="domain" description="VWFA" evidence="2">
    <location>
        <begin position="309"/>
        <end position="480"/>
    </location>
</feature>
<evidence type="ECO:0000256" key="1">
    <source>
        <dbReference type="SAM" id="MobiDB-lite"/>
    </source>
</evidence>
<dbReference type="EMBL" id="AP017624">
    <property type="protein sequence ID" value="BAV40480.1"/>
    <property type="molecule type" value="Genomic_DNA"/>
</dbReference>
<evidence type="ECO:0000313" key="5">
    <source>
        <dbReference type="Proteomes" id="UP000218067"/>
    </source>
</evidence>
<dbReference type="Gene3D" id="3.40.50.410">
    <property type="entry name" value="von Willebrand factor, type A domain"/>
    <property type="match status" value="1"/>
</dbReference>
<dbReference type="InterPro" id="IPR002035">
    <property type="entry name" value="VWF_A"/>
</dbReference>
<dbReference type="PROSITE" id="PS51468">
    <property type="entry name" value="VIT"/>
    <property type="match status" value="1"/>
</dbReference>
<dbReference type="GeneID" id="93435835"/>
<dbReference type="Pfam" id="PF08487">
    <property type="entry name" value="VIT"/>
    <property type="match status" value="1"/>
</dbReference>